<protein>
    <recommendedName>
        <fullName evidence="3">Sel1 repeat family protein</fullName>
    </recommendedName>
</protein>
<evidence type="ECO:0000313" key="2">
    <source>
        <dbReference type="EMBL" id="XCO75277.1"/>
    </source>
</evidence>
<proteinExistence type="predicted"/>
<reference evidence="2" key="1">
    <citation type="submission" date="2024-06" db="EMBL/GenBank/DDBJ databases">
        <authorList>
            <person name="Li S."/>
        </authorList>
    </citation>
    <scope>NUCLEOTIDE SEQUENCE</scope>
    <source>
        <strain evidence="2">SR10</strain>
    </source>
</reference>
<evidence type="ECO:0000256" key="1">
    <source>
        <dbReference type="SAM" id="MobiDB-lite"/>
    </source>
</evidence>
<sequence>MAKSSTRLLPAALIAIAVALLGWQLWRARAPEPSRPPDPAPAADKAPAADEIPDTADAPAQTERKIEPSRGPAYRNPQLADLKQRADSGDSRAACELGVDLLRCVDLTPAEQVLANAEANSRTQMPAEQRAYHERTVGRARQLLAECRNAPEDAWHQGNHYLRQAALAGEPEAMYRYARGDSVLADYSRMATPEFDRWRAEAGNMLQLSFEAGYLPSVFDLMVAYSDNSSPIAGLIPNDPTKARAMRLLVGRLAGKNADPPEPRYAALEPAAAALAAQWQRDYFPAVKPPLQRLPRIMPGGFATLFAEDNAGPPCSQP</sequence>
<organism evidence="2">
    <name type="scientific">Lysobacter firmicutimachus</name>
    <dbReference type="NCBI Taxonomy" id="1792846"/>
    <lineage>
        <taxon>Bacteria</taxon>
        <taxon>Pseudomonadati</taxon>
        <taxon>Pseudomonadota</taxon>
        <taxon>Gammaproteobacteria</taxon>
        <taxon>Lysobacterales</taxon>
        <taxon>Lysobacteraceae</taxon>
        <taxon>Lysobacter</taxon>
    </lineage>
</organism>
<feature type="region of interest" description="Disordered" evidence="1">
    <location>
        <begin position="30"/>
        <end position="88"/>
    </location>
</feature>
<feature type="compositionally biased region" description="Low complexity" evidence="1">
    <location>
        <begin position="41"/>
        <end position="50"/>
    </location>
</feature>
<accession>A0AAU8MRV2</accession>
<dbReference type="AlphaFoldDB" id="A0AAU8MRV2"/>
<evidence type="ECO:0008006" key="3">
    <source>
        <dbReference type="Google" id="ProtNLM"/>
    </source>
</evidence>
<name>A0AAU8MRV2_9GAMM</name>
<gene>
    <name evidence="2" type="ORF">ABU614_00295</name>
</gene>
<dbReference type="EMBL" id="CP159925">
    <property type="protein sequence ID" value="XCO75277.1"/>
    <property type="molecule type" value="Genomic_DNA"/>
</dbReference>
<dbReference type="RefSeq" id="WP_363798163.1">
    <property type="nucleotide sequence ID" value="NZ_CP159925.1"/>
</dbReference>